<dbReference type="EMBL" id="CM010721">
    <property type="protein sequence ID" value="RZC70198.1"/>
    <property type="molecule type" value="Genomic_DNA"/>
</dbReference>
<name>A0A4Y7KDV0_PAPSO</name>
<keyword evidence="2" id="KW-1185">Reference proteome</keyword>
<gene>
    <name evidence="1" type="ORF">C5167_033363</name>
</gene>
<protein>
    <submittedName>
        <fullName evidence="1">Uncharacterized protein</fullName>
    </submittedName>
</protein>
<sequence length="78" mass="8949">MVHNTFHKLHFKENYVFNERRQTAWIIPSFWHALLCCICAHWPPSQNSTGFVTSKIACCAQGPSNGIRLLHKCIKPLA</sequence>
<accession>A0A4Y7KDV0</accession>
<reference evidence="1 2" key="1">
    <citation type="journal article" date="2018" name="Science">
        <title>The opium poppy genome and morphinan production.</title>
        <authorList>
            <person name="Guo L."/>
            <person name="Winzer T."/>
            <person name="Yang X."/>
            <person name="Li Y."/>
            <person name="Ning Z."/>
            <person name="He Z."/>
            <person name="Teodor R."/>
            <person name="Lu Y."/>
            <person name="Bowser T.A."/>
            <person name="Graham I.A."/>
            <person name="Ye K."/>
        </authorList>
    </citation>
    <scope>NUCLEOTIDE SEQUENCE [LARGE SCALE GENOMIC DNA]</scope>
    <source>
        <strain evidence="2">cv. HN1</strain>
        <tissue evidence="1">Leaves</tissue>
    </source>
</reference>
<evidence type="ECO:0000313" key="1">
    <source>
        <dbReference type="EMBL" id="RZC70198.1"/>
    </source>
</evidence>
<proteinExistence type="predicted"/>
<evidence type="ECO:0000313" key="2">
    <source>
        <dbReference type="Proteomes" id="UP000316621"/>
    </source>
</evidence>
<dbReference type="AlphaFoldDB" id="A0A4Y7KDV0"/>
<dbReference type="Gramene" id="RZC70198">
    <property type="protein sequence ID" value="RZC70198"/>
    <property type="gene ID" value="C5167_033363"/>
</dbReference>
<organism evidence="1 2">
    <name type="scientific">Papaver somniferum</name>
    <name type="common">Opium poppy</name>
    <dbReference type="NCBI Taxonomy" id="3469"/>
    <lineage>
        <taxon>Eukaryota</taxon>
        <taxon>Viridiplantae</taxon>
        <taxon>Streptophyta</taxon>
        <taxon>Embryophyta</taxon>
        <taxon>Tracheophyta</taxon>
        <taxon>Spermatophyta</taxon>
        <taxon>Magnoliopsida</taxon>
        <taxon>Ranunculales</taxon>
        <taxon>Papaveraceae</taxon>
        <taxon>Papaveroideae</taxon>
        <taxon>Papaver</taxon>
    </lineage>
</organism>
<dbReference type="Proteomes" id="UP000316621">
    <property type="component" value="Chromosome 7"/>
</dbReference>
<dbReference type="STRING" id="3469.A0A4Y7KDV0"/>